<dbReference type="Proteomes" id="UP000604046">
    <property type="component" value="Unassembled WGS sequence"/>
</dbReference>
<feature type="region of interest" description="Disordered" evidence="9">
    <location>
        <begin position="854"/>
        <end position="873"/>
    </location>
</feature>
<evidence type="ECO:0000256" key="9">
    <source>
        <dbReference type="SAM" id="MobiDB-lite"/>
    </source>
</evidence>
<evidence type="ECO:0000256" key="8">
    <source>
        <dbReference type="SAM" id="Coils"/>
    </source>
</evidence>
<feature type="region of interest" description="Disordered" evidence="9">
    <location>
        <begin position="490"/>
        <end position="614"/>
    </location>
</feature>
<protein>
    <recommendedName>
        <fullName evidence="2">RNA helicase</fullName>
        <ecNumber evidence="2">3.6.4.13</ecNumber>
    </recommendedName>
</protein>
<dbReference type="OrthoDB" id="10253254at2759"/>
<dbReference type="PANTHER" id="PTHR18934:SF99">
    <property type="entry name" value="ATP-DEPENDENT RNA HELICASE DHX37-RELATED"/>
    <property type="match status" value="1"/>
</dbReference>
<evidence type="ECO:0000256" key="1">
    <source>
        <dbReference type="ARBA" id="ARBA00008792"/>
    </source>
</evidence>
<feature type="compositionally biased region" description="Basic residues" evidence="9">
    <location>
        <begin position="544"/>
        <end position="557"/>
    </location>
</feature>
<evidence type="ECO:0000313" key="11">
    <source>
        <dbReference type="EMBL" id="CAE7364527.1"/>
    </source>
</evidence>
<feature type="compositionally biased region" description="Basic and acidic residues" evidence="9">
    <location>
        <begin position="526"/>
        <end position="537"/>
    </location>
</feature>
<dbReference type="EC" id="3.6.4.13" evidence="2"/>
<gene>
    <name evidence="11" type="primary">kz</name>
    <name evidence="11" type="ORF">SNAT2548_LOCUS19736</name>
</gene>
<dbReference type="GO" id="GO:0005524">
    <property type="term" value="F:ATP binding"/>
    <property type="evidence" value="ECO:0007669"/>
    <property type="project" value="UniProtKB-KW"/>
</dbReference>
<dbReference type="InterPro" id="IPR014001">
    <property type="entry name" value="Helicase_ATP-bd"/>
</dbReference>
<dbReference type="SUPFAM" id="SSF52540">
    <property type="entry name" value="P-loop containing nucleoside triphosphate hydrolases"/>
    <property type="match status" value="1"/>
</dbReference>
<comment type="similarity">
    <text evidence="1">Belongs to the DEAD box helicase family. DEAH subfamily.</text>
</comment>
<dbReference type="PANTHER" id="PTHR18934">
    <property type="entry name" value="ATP-DEPENDENT RNA HELICASE"/>
    <property type="match status" value="1"/>
</dbReference>
<accession>A0A812PJ61</accession>
<evidence type="ECO:0000313" key="12">
    <source>
        <dbReference type="Proteomes" id="UP000604046"/>
    </source>
</evidence>
<keyword evidence="3" id="KW-0547">Nucleotide-binding</keyword>
<comment type="catalytic activity">
    <reaction evidence="7">
        <text>ATP + H2O = ADP + phosphate + H(+)</text>
        <dbReference type="Rhea" id="RHEA:13065"/>
        <dbReference type="ChEBI" id="CHEBI:15377"/>
        <dbReference type="ChEBI" id="CHEBI:15378"/>
        <dbReference type="ChEBI" id="CHEBI:30616"/>
        <dbReference type="ChEBI" id="CHEBI:43474"/>
        <dbReference type="ChEBI" id="CHEBI:456216"/>
        <dbReference type="EC" id="3.6.4.13"/>
    </reaction>
</comment>
<feature type="region of interest" description="Disordered" evidence="9">
    <location>
        <begin position="86"/>
        <end position="201"/>
    </location>
</feature>
<dbReference type="AlphaFoldDB" id="A0A812PJ61"/>
<keyword evidence="12" id="KW-1185">Reference proteome</keyword>
<dbReference type="SMART" id="SM00487">
    <property type="entry name" value="DEXDc"/>
    <property type="match status" value="1"/>
</dbReference>
<dbReference type="Gene3D" id="3.40.50.300">
    <property type="entry name" value="P-loop containing nucleotide triphosphate hydrolases"/>
    <property type="match status" value="3"/>
</dbReference>
<evidence type="ECO:0000256" key="5">
    <source>
        <dbReference type="ARBA" id="ARBA00022806"/>
    </source>
</evidence>
<reference evidence="11" key="1">
    <citation type="submission" date="2021-02" db="EMBL/GenBank/DDBJ databases">
        <authorList>
            <person name="Dougan E. K."/>
            <person name="Rhodes N."/>
            <person name="Thang M."/>
            <person name="Chan C."/>
        </authorList>
    </citation>
    <scope>NUCLEOTIDE SEQUENCE</scope>
</reference>
<dbReference type="GO" id="GO:0005730">
    <property type="term" value="C:nucleolus"/>
    <property type="evidence" value="ECO:0007669"/>
    <property type="project" value="TreeGrafter"/>
</dbReference>
<evidence type="ECO:0000259" key="10">
    <source>
        <dbReference type="PROSITE" id="PS51192"/>
    </source>
</evidence>
<comment type="caution">
    <text evidence="11">The sequence shown here is derived from an EMBL/GenBank/DDBJ whole genome shotgun (WGS) entry which is preliminary data.</text>
</comment>
<feature type="region of interest" description="Disordered" evidence="9">
    <location>
        <begin position="1"/>
        <end position="61"/>
    </location>
</feature>
<keyword evidence="8" id="KW-0175">Coiled coil</keyword>
<keyword evidence="4" id="KW-0378">Hydrolase</keyword>
<feature type="domain" description="Helicase ATP-binding" evidence="10">
    <location>
        <begin position="238"/>
        <end position="426"/>
    </location>
</feature>
<evidence type="ECO:0000256" key="2">
    <source>
        <dbReference type="ARBA" id="ARBA00012552"/>
    </source>
</evidence>
<evidence type="ECO:0000256" key="7">
    <source>
        <dbReference type="ARBA" id="ARBA00047984"/>
    </source>
</evidence>
<feature type="compositionally biased region" description="Basic residues" evidence="9">
    <location>
        <begin position="577"/>
        <end position="586"/>
    </location>
</feature>
<keyword evidence="6" id="KW-0067">ATP-binding</keyword>
<dbReference type="InterPro" id="IPR027417">
    <property type="entry name" value="P-loop_NTPase"/>
</dbReference>
<evidence type="ECO:0000256" key="4">
    <source>
        <dbReference type="ARBA" id="ARBA00022801"/>
    </source>
</evidence>
<feature type="coiled-coil region" evidence="8">
    <location>
        <begin position="768"/>
        <end position="816"/>
    </location>
</feature>
<dbReference type="GO" id="GO:0016787">
    <property type="term" value="F:hydrolase activity"/>
    <property type="evidence" value="ECO:0007669"/>
    <property type="project" value="UniProtKB-KW"/>
</dbReference>
<evidence type="ECO:0000256" key="3">
    <source>
        <dbReference type="ARBA" id="ARBA00022741"/>
    </source>
</evidence>
<dbReference type="GO" id="GO:0003723">
    <property type="term" value="F:RNA binding"/>
    <property type="evidence" value="ECO:0007669"/>
    <property type="project" value="TreeGrafter"/>
</dbReference>
<evidence type="ECO:0000256" key="6">
    <source>
        <dbReference type="ARBA" id="ARBA00022840"/>
    </source>
</evidence>
<feature type="compositionally biased region" description="Acidic residues" evidence="9">
    <location>
        <begin position="511"/>
        <end position="525"/>
    </location>
</feature>
<proteinExistence type="inferred from homology"/>
<dbReference type="EMBL" id="CAJNDS010002188">
    <property type="protein sequence ID" value="CAE7364527.1"/>
    <property type="molecule type" value="Genomic_DNA"/>
</dbReference>
<dbReference type="GO" id="GO:0003724">
    <property type="term" value="F:RNA helicase activity"/>
    <property type="evidence" value="ECO:0007669"/>
    <property type="project" value="UniProtKB-EC"/>
</dbReference>
<dbReference type="FunFam" id="3.40.50.300:FF:000637">
    <property type="entry name" value="ATP-dependent RNA helicase DHX37/DHR1"/>
    <property type="match status" value="1"/>
</dbReference>
<sequence>MAELDGDDDSKPPRLASDTNAEVLPSRRQKAPTAVHDADEGKKMSKRKKRKLEQLAQKKASKELRTQVLEELKAVQLTAEQAELLRASQSTRLSKRQQKAMAQRRAQLGVPLTSDMKDTLKRRPRQLKRRHETEAQEGGSGDAGSDEVSSEDPKPSRAMAKAAVAPPTEAGAGAPQQNVARAHPPPSKAKAKPKAEIKAPEPVEPAAQPLVRVHVQRTTDIEDQRSKLPAVMMEQEFTEMVLGNDVMLVCGDTGCGKSTQVPQFLYECGLCNGDEHLIGVTQPRRVAAISVSQRVGQELNQPEKVGYQVRYDKSHCTKDMRIKFMTDGILLREVQADFLCRKYTAIVIDEAHERGVNCDILIGLLSRAVQRRRRDYEEAVARRRKAKGDANDSQLPPPLKLVIMSATLRLCDFTENNQLFPSPPPVLRIDARTFPVTVHFARRTDEDYIKAAHRSVLQIHKELPPGSILVFVTGRQEVHRLCRMLQQSQMMASQHGEVPEAEEEPQRELELEASDDEAAEEDPEDEVLHSDGSKADNGENPARCPKKAKGKGRKRKATPVSENLPGDPNADAGGGPKPKKKRRKKVKEAAHGEAATTAKEQEEEEGKLATQEEMPDLSFALGEEDTVLLESEAAAADEDAKDRELRNQRKVRMTRLDKSRTAGGVFKGTGFGEGPMRVLPLYAQLSATRQLAPFADPPEGERVVVISTNVAETSVTLPNVRYVVDTGKEKRRRCEPVANFAGCGYMSEVVMQQHAARRKDWAAWQVKEEELCDEIRDLNGQLQAEQQERDQAMGRETILEQELRAERRRRIDLEAQLTLSDTWKAEAAAADRAARLATSNSALASAAESEAAREWKRQAAEARRGEAQARAGQHREELAYSTLHRQFEEREAQYWAQYQQRVQQARASEAEVLAEAWQMSGELRSELDAVRERDLSERPLSEQSSARQALQDLRELRQRYTDMLDP</sequence>
<name>A0A812PJ61_9DINO</name>
<keyword evidence="5" id="KW-0347">Helicase</keyword>
<organism evidence="11 12">
    <name type="scientific">Symbiodinium natans</name>
    <dbReference type="NCBI Taxonomy" id="878477"/>
    <lineage>
        <taxon>Eukaryota</taxon>
        <taxon>Sar</taxon>
        <taxon>Alveolata</taxon>
        <taxon>Dinophyceae</taxon>
        <taxon>Suessiales</taxon>
        <taxon>Symbiodiniaceae</taxon>
        <taxon>Symbiodinium</taxon>
    </lineage>
</organism>
<dbReference type="GO" id="GO:0000462">
    <property type="term" value="P:maturation of SSU-rRNA from tricistronic rRNA transcript (SSU-rRNA, 5.8S rRNA, LSU-rRNA)"/>
    <property type="evidence" value="ECO:0007669"/>
    <property type="project" value="TreeGrafter"/>
</dbReference>
<dbReference type="PROSITE" id="PS51192">
    <property type="entry name" value="HELICASE_ATP_BIND_1"/>
    <property type="match status" value="1"/>
</dbReference>